<evidence type="ECO:0000256" key="6">
    <source>
        <dbReference type="SAM" id="MobiDB-lite"/>
    </source>
</evidence>
<dbReference type="InterPro" id="IPR051048">
    <property type="entry name" value="Peptidase_S8/S53_subtilisin"/>
</dbReference>
<dbReference type="InterPro" id="IPR023828">
    <property type="entry name" value="Peptidase_S8_Ser-AS"/>
</dbReference>
<dbReference type="SUPFAM" id="SSF52025">
    <property type="entry name" value="PA domain"/>
    <property type="match status" value="1"/>
</dbReference>
<evidence type="ECO:0000256" key="3">
    <source>
        <dbReference type="ARBA" id="ARBA00022801"/>
    </source>
</evidence>
<dbReference type="Gene3D" id="3.40.50.200">
    <property type="entry name" value="Peptidase S8/S53 domain"/>
    <property type="match status" value="1"/>
</dbReference>
<evidence type="ECO:0000259" key="8">
    <source>
        <dbReference type="Pfam" id="PF00082"/>
    </source>
</evidence>
<dbReference type="PANTHER" id="PTHR43399">
    <property type="entry name" value="SUBTILISIN-RELATED"/>
    <property type="match status" value="1"/>
</dbReference>
<comment type="caution">
    <text evidence="9">The sequence shown here is derived from an EMBL/GenBank/DDBJ whole genome shotgun (WGS) entry which is preliminary data.</text>
</comment>
<dbReference type="Gene3D" id="3.50.30.30">
    <property type="match status" value="1"/>
</dbReference>
<dbReference type="InterPro" id="IPR036852">
    <property type="entry name" value="Peptidase_S8/S53_dom_sf"/>
</dbReference>
<organism evidence="9 10">
    <name type="scientific">Micromonospora rubida</name>
    <dbReference type="NCBI Taxonomy" id="2697657"/>
    <lineage>
        <taxon>Bacteria</taxon>
        <taxon>Bacillati</taxon>
        <taxon>Actinomycetota</taxon>
        <taxon>Actinomycetes</taxon>
        <taxon>Micromonosporales</taxon>
        <taxon>Micromonosporaceae</taxon>
        <taxon>Micromonospora</taxon>
    </lineage>
</organism>
<dbReference type="PROSITE" id="PS51892">
    <property type="entry name" value="SUBTILASE"/>
    <property type="match status" value="1"/>
</dbReference>
<dbReference type="InterPro" id="IPR000209">
    <property type="entry name" value="Peptidase_S8/S53_dom"/>
</dbReference>
<feature type="domain" description="Peptidase S8/S53" evidence="8">
    <location>
        <begin position="249"/>
        <end position="501"/>
    </location>
</feature>
<feature type="active site" description="Charge relay system" evidence="5">
    <location>
        <position position="291"/>
    </location>
</feature>
<evidence type="ECO:0000313" key="10">
    <source>
        <dbReference type="Proteomes" id="UP001611075"/>
    </source>
</evidence>
<dbReference type="Proteomes" id="UP001611075">
    <property type="component" value="Unassembled WGS sequence"/>
</dbReference>
<keyword evidence="7" id="KW-0732">Signal</keyword>
<keyword evidence="4 5" id="KW-0720">Serine protease</keyword>
<evidence type="ECO:0000256" key="2">
    <source>
        <dbReference type="ARBA" id="ARBA00022670"/>
    </source>
</evidence>
<evidence type="ECO:0000313" key="9">
    <source>
        <dbReference type="EMBL" id="MFI0795003.1"/>
    </source>
</evidence>
<evidence type="ECO:0000256" key="7">
    <source>
        <dbReference type="SAM" id="SignalP"/>
    </source>
</evidence>
<dbReference type="EMBL" id="JBIRPU010000014">
    <property type="protein sequence ID" value="MFI0795003.1"/>
    <property type="molecule type" value="Genomic_DNA"/>
</dbReference>
<feature type="region of interest" description="Disordered" evidence="6">
    <location>
        <begin position="29"/>
        <end position="50"/>
    </location>
</feature>
<sequence length="1324" mass="139519">MIPRRWRLRASAGLLSLGMVASVSVPGVAAPAADPPTPPSGQAGAPDSGAGLPVASTQVTLITGDVVTVAIGADRKVTASVSETAYRPGGPPPSFLQVSDGDALYVYPSDAISLVKAGKLDARLFDVNYLASNGYDNTKSSDLPLIFQYRKPNDAARDAGRRVRDVAAEVDALPGTARPRALHSINAAATKVARKNADELWAALTGSTGPRAIDMGMSRVWLDAKVKVDLDVSVPQIGAPAAWQAGFDGAGVKVAVLDSGADLNHPDLTGKIVASQSFVPDEIDAQDRHGHGTHVATTIAGSGAASGGKYKGVAPGAKLMVGKVLGARGFGPTSSVLAGMEWAAANGADIVNMSLGGPDTPGLDPLEQAVADLSTRYGTLFVIAAGNDGGPDRTIGSPGSAPEALTVAAVDKQDNLASFSSRGPTVDYGFKPDIAAPGVGIVAGRAAGTTMGTPVNDRYTSANGTSMATPHVAGAAAILAQRHPDWTGARLKAVLTGSSVDTPAAVLEEGAGRVDVARAVSQGVYGSGNIDFGLVAYPYGTPVSRMLTYTNDGDAPVTLDLAASLDSRVGPAPAGVLRPDRSSVQVPAHGSATVGVTLDFHDGPDTWYSGVITATGAGGVSVRTAVGAFKEPKRGKLTIKTIAAPQMTGLAFGGLGVLRVDDRADLDLAYGFTGAPEVTLDVMVGRFGVLGTVGWYDPDGTWNALLVSAPEVVVDGDTTVTLDLRTATVPKVRTPKPTDEYQVQGAQQRTGAFGQTMSTATGELPYGSRLWSLPTAKATTGTFHMASQYLLGAPPISMSTDGVALHPRYVHVDPTTGMIDGERKLAVVSAGHGTTEDLAKVDVKGKLVLLDFSDLCPTPSCNWEVPGRVDDAQAAGAAAVAFYGSKERADIYWWKSLQGNAHIPLLNLPPAEARALAAAAAERPVTVTANGVGDSPYVYFLKFYQRQQVPAHPDLSVDQRNLVERESHRYMAKPGYYRSQFAAYLGDGHDVTGSSTMSLFTASQRTRTEYFGPVDADVLWDEMDWPYEISFNPQKVAWGFQQETVNRYTKPGRHVQRWGRQPVTPGVAGFTLDQRSPGMAQCDDCRVGDNLAPVHILRNGDGVFGGRTWQAAGVPTSRTEELRLFQGDREIAMTPYPYYVFVFLSWLPAFPVSAEPGTYRMTSSYHGDRPVDVYGRNIDTEWTFRTQRADPTAPAGPCLVTVLTPQLGPCAPQRKLFLNYDVPLALDNTARAGRAQVITVSGYGESYTNPAARLTSLTAEASYDSGATWHRVKTTKVNGKGNYKLIMKHPALKRTDGTVSLRVNATDNDGNTIKQTIKRAYGLR</sequence>
<feature type="active site" description="Charge relay system" evidence="5">
    <location>
        <position position="466"/>
    </location>
</feature>
<gene>
    <name evidence="9" type="ORF">ACH4OY_20290</name>
</gene>
<feature type="active site" description="Charge relay system" evidence="5">
    <location>
        <position position="258"/>
    </location>
</feature>
<comment type="similarity">
    <text evidence="1 5">Belongs to the peptidase S8 family.</text>
</comment>
<dbReference type="SUPFAM" id="SSF52743">
    <property type="entry name" value="Subtilisin-like"/>
    <property type="match status" value="1"/>
</dbReference>
<dbReference type="RefSeq" id="WP_396681827.1">
    <property type="nucleotide sequence ID" value="NZ_JBIRPU010000014.1"/>
</dbReference>
<reference evidence="9 10" key="1">
    <citation type="submission" date="2024-10" db="EMBL/GenBank/DDBJ databases">
        <title>The Natural Products Discovery Center: Release of the First 8490 Sequenced Strains for Exploring Actinobacteria Biosynthetic Diversity.</title>
        <authorList>
            <person name="Kalkreuter E."/>
            <person name="Kautsar S.A."/>
            <person name="Yang D."/>
            <person name="Bader C.D."/>
            <person name="Teijaro C.N."/>
            <person name="Fluegel L."/>
            <person name="Davis C.M."/>
            <person name="Simpson J.R."/>
            <person name="Lauterbach L."/>
            <person name="Steele A.D."/>
            <person name="Gui C."/>
            <person name="Meng S."/>
            <person name="Li G."/>
            <person name="Viehrig K."/>
            <person name="Ye F."/>
            <person name="Su P."/>
            <person name="Kiefer A.F."/>
            <person name="Nichols A."/>
            <person name="Cepeda A.J."/>
            <person name="Yan W."/>
            <person name="Fan B."/>
            <person name="Jiang Y."/>
            <person name="Adhikari A."/>
            <person name="Zheng C.-J."/>
            <person name="Schuster L."/>
            <person name="Cowan T.M."/>
            <person name="Smanski M.J."/>
            <person name="Chevrette M.G."/>
            <person name="De Carvalho L.P.S."/>
            <person name="Shen B."/>
        </authorList>
    </citation>
    <scope>NUCLEOTIDE SEQUENCE [LARGE SCALE GENOMIC DNA]</scope>
    <source>
        <strain evidence="9 10">NPDC021253</strain>
    </source>
</reference>
<dbReference type="InterPro" id="IPR046450">
    <property type="entry name" value="PA_dom_sf"/>
</dbReference>
<protein>
    <submittedName>
        <fullName evidence="9">S8 family peptidase</fullName>
    </submittedName>
</protein>
<dbReference type="CDD" id="cd07487">
    <property type="entry name" value="Peptidases_S8_1"/>
    <property type="match status" value="1"/>
</dbReference>
<evidence type="ECO:0000256" key="4">
    <source>
        <dbReference type="ARBA" id="ARBA00022825"/>
    </source>
</evidence>
<dbReference type="PANTHER" id="PTHR43399:SF4">
    <property type="entry name" value="CELL WALL-ASSOCIATED PROTEASE"/>
    <property type="match status" value="1"/>
</dbReference>
<proteinExistence type="inferred from homology"/>
<dbReference type="PRINTS" id="PR00723">
    <property type="entry name" value="SUBTILISIN"/>
</dbReference>
<keyword evidence="3 5" id="KW-0378">Hydrolase</keyword>
<dbReference type="Pfam" id="PF00082">
    <property type="entry name" value="Peptidase_S8"/>
    <property type="match status" value="1"/>
</dbReference>
<keyword evidence="2 5" id="KW-0645">Protease</keyword>
<evidence type="ECO:0000256" key="1">
    <source>
        <dbReference type="ARBA" id="ARBA00011073"/>
    </source>
</evidence>
<keyword evidence="10" id="KW-1185">Reference proteome</keyword>
<feature type="chain" id="PRO_5046913738" evidence="7">
    <location>
        <begin position="30"/>
        <end position="1324"/>
    </location>
</feature>
<name>A0ABW7SMU2_9ACTN</name>
<dbReference type="InterPro" id="IPR015500">
    <property type="entry name" value="Peptidase_S8_subtilisin-rel"/>
</dbReference>
<feature type="signal peptide" evidence="7">
    <location>
        <begin position="1"/>
        <end position="29"/>
    </location>
</feature>
<evidence type="ECO:0000256" key="5">
    <source>
        <dbReference type="PROSITE-ProRule" id="PRU01240"/>
    </source>
</evidence>
<dbReference type="PROSITE" id="PS00138">
    <property type="entry name" value="SUBTILASE_SER"/>
    <property type="match status" value="1"/>
</dbReference>
<accession>A0ABW7SMU2</accession>